<reference evidence="2" key="1">
    <citation type="submission" date="2022-11" db="EMBL/GenBank/DDBJ databases">
        <title>Centuries of genome instability and evolution in soft-shell clam transmissible cancer (bioRxiv).</title>
        <authorList>
            <person name="Hart S.F.M."/>
            <person name="Yonemitsu M.A."/>
            <person name="Giersch R.M."/>
            <person name="Beal B.F."/>
            <person name="Arriagada G."/>
            <person name="Davis B.W."/>
            <person name="Ostrander E.A."/>
            <person name="Goff S.P."/>
            <person name="Metzger M.J."/>
        </authorList>
    </citation>
    <scope>NUCLEOTIDE SEQUENCE</scope>
    <source>
        <strain evidence="2">MELC-2E11</strain>
        <tissue evidence="2">Siphon/mantle</tissue>
    </source>
</reference>
<dbReference type="Proteomes" id="UP001164746">
    <property type="component" value="Chromosome 1"/>
</dbReference>
<dbReference type="InterPro" id="IPR035897">
    <property type="entry name" value="Toll_tir_struct_dom_sf"/>
</dbReference>
<feature type="domain" description="TIR" evidence="1">
    <location>
        <begin position="10"/>
        <end position="145"/>
    </location>
</feature>
<dbReference type="PANTHER" id="PTHR15535">
    <property type="entry name" value="TRANSMEMBRANE PROTEIN 2-RELATED"/>
    <property type="match status" value="1"/>
</dbReference>
<dbReference type="Gene3D" id="3.40.50.10140">
    <property type="entry name" value="Toll/interleukin-1 receptor homology (TIR) domain"/>
    <property type="match status" value="1"/>
</dbReference>
<dbReference type="PROSITE" id="PS50104">
    <property type="entry name" value="TIR"/>
    <property type="match status" value="1"/>
</dbReference>
<dbReference type="SUPFAM" id="SSF52200">
    <property type="entry name" value="Toll/Interleukin receptor TIR domain"/>
    <property type="match status" value="1"/>
</dbReference>
<evidence type="ECO:0000259" key="1">
    <source>
        <dbReference type="PROSITE" id="PS50104"/>
    </source>
</evidence>
<dbReference type="EMBL" id="CP111012">
    <property type="protein sequence ID" value="WAQ94834.1"/>
    <property type="molecule type" value="Genomic_DNA"/>
</dbReference>
<organism evidence="2 3">
    <name type="scientific">Mya arenaria</name>
    <name type="common">Soft-shell clam</name>
    <dbReference type="NCBI Taxonomy" id="6604"/>
    <lineage>
        <taxon>Eukaryota</taxon>
        <taxon>Metazoa</taxon>
        <taxon>Spiralia</taxon>
        <taxon>Lophotrochozoa</taxon>
        <taxon>Mollusca</taxon>
        <taxon>Bivalvia</taxon>
        <taxon>Autobranchia</taxon>
        <taxon>Heteroconchia</taxon>
        <taxon>Euheterodonta</taxon>
        <taxon>Imparidentia</taxon>
        <taxon>Neoheterodontei</taxon>
        <taxon>Myida</taxon>
        <taxon>Myoidea</taxon>
        <taxon>Myidae</taxon>
        <taxon>Mya</taxon>
    </lineage>
</organism>
<dbReference type="Pfam" id="PF01582">
    <property type="entry name" value="TIR"/>
    <property type="match status" value="1"/>
</dbReference>
<keyword evidence="3" id="KW-1185">Reference proteome</keyword>
<gene>
    <name evidence="2" type="ORF">MAR_007305</name>
</gene>
<dbReference type="Pfam" id="PF24606">
    <property type="entry name" value="CEMIP_beta-hel"/>
    <property type="match status" value="1"/>
</dbReference>
<proteinExistence type="predicted"/>
<dbReference type="PANTHER" id="PTHR15535:SF17">
    <property type="entry name" value="TRANSMEMBRANE PROTEIN"/>
    <property type="match status" value="1"/>
</dbReference>
<evidence type="ECO:0000313" key="3">
    <source>
        <dbReference type="Proteomes" id="UP001164746"/>
    </source>
</evidence>
<name>A0ABY7DEI8_MYAAR</name>
<dbReference type="InterPro" id="IPR000157">
    <property type="entry name" value="TIR_dom"/>
</dbReference>
<accession>A0ABY7DEI8</accession>
<sequence length="538" mass="60208">MDWVWRRSTITCDINNLCRCIDKTQDEPFLRGNVINPLDQHLQDAIGIDRTTVCIGDREFIPGRPISDEIVHSLRKSAMVLILLSDAYTQSEYCRQEFEQALIMDKAIIFLVKDTIQEELLTPTMQELYKKNRDGSNYRQYRDGIGAYKFLADGTKLQDFDVYHVEWDGRKLADLFSDGEILVLASQRRRVASPTKINVKLAFDAFETLIYGEVTGNGLLRSVPDKGTWACVYQKGNPISFQEEVNALGHTSTAVLDAGNGLLFLAESIGISDYRKQEDNFRVGDNDAIYPKVSVLDDVSTWQPDRPQYTHYGGLDYVGTVDMRGEVGALTRNIVIQGDVVEDSDDLQDKFGCHIKIFNGYELVHIENAELRYVGQQAVKGRYPIHFHLCTDVSSSPPYIRESIVDNVAYHTEGHCFFLEEGGETYNQTIEFLDYKSKNKVVNNAAAGGQGFGFCFFPFGASASLGLMAEGENNRTNHRGVYNNVAHSNLNFGIKYGGILHPNGTTAGGGVTQPLADPMDILRNSGSHLQTLQVILYL</sequence>
<dbReference type="InterPro" id="IPR052252">
    <property type="entry name" value="CEMIP/CEMIP2"/>
</dbReference>
<evidence type="ECO:0000313" key="2">
    <source>
        <dbReference type="EMBL" id="WAQ94834.1"/>
    </source>
</evidence>
<dbReference type="InterPro" id="IPR055401">
    <property type="entry name" value="CEMIP_beta-hel_dom"/>
</dbReference>
<protein>
    <submittedName>
        <fullName evidence="2">CEIP2-like protein</fullName>
    </submittedName>
</protein>